<feature type="region of interest" description="Disordered" evidence="1">
    <location>
        <begin position="64"/>
        <end position="93"/>
    </location>
</feature>
<sequence>MKAVRGRVEKTFNDWRLNYLIKQGSFISLSFFFYFILFFSLEETELRVGEASFLTLVSIQSDESTNFPDVDWKDGVEPGKTEGGTSKKENDRW</sequence>
<organism evidence="3 4">
    <name type="scientific">Caerostris extrusa</name>
    <name type="common">Bark spider</name>
    <name type="synonym">Caerostris bankana</name>
    <dbReference type="NCBI Taxonomy" id="172846"/>
    <lineage>
        <taxon>Eukaryota</taxon>
        <taxon>Metazoa</taxon>
        <taxon>Ecdysozoa</taxon>
        <taxon>Arthropoda</taxon>
        <taxon>Chelicerata</taxon>
        <taxon>Arachnida</taxon>
        <taxon>Araneae</taxon>
        <taxon>Araneomorphae</taxon>
        <taxon>Entelegynae</taxon>
        <taxon>Araneoidea</taxon>
        <taxon>Araneidae</taxon>
        <taxon>Caerostris</taxon>
    </lineage>
</organism>
<dbReference type="AlphaFoldDB" id="A0AAV4U797"/>
<proteinExistence type="predicted"/>
<gene>
    <name evidence="3" type="ORF">CEXT_670711</name>
</gene>
<name>A0AAV4U797_CAEEX</name>
<evidence type="ECO:0000256" key="2">
    <source>
        <dbReference type="SAM" id="Phobius"/>
    </source>
</evidence>
<comment type="caution">
    <text evidence="3">The sequence shown here is derived from an EMBL/GenBank/DDBJ whole genome shotgun (WGS) entry which is preliminary data.</text>
</comment>
<feature type="compositionally biased region" description="Basic and acidic residues" evidence="1">
    <location>
        <begin position="70"/>
        <end position="93"/>
    </location>
</feature>
<dbReference type="Proteomes" id="UP001054945">
    <property type="component" value="Unassembled WGS sequence"/>
</dbReference>
<accession>A0AAV4U797</accession>
<keyword evidence="2" id="KW-0812">Transmembrane</keyword>
<evidence type="ECO:0000313" key="3">
    <source>
        <dbReference type="EMBL" id="GIY53647.1"/>
    </source>
</evidence>
<protein>
    <submittedName>
        <fullName evidence="3">Uncharacterized protein</fullName>
    </submittedName>
</protein>
<reference evidence="3 4" key="1">
    <citation type="submission" date="2021-06" db="EMBL/GenBank/DDBJ databases">
        <title>Caerostris extrusa draft genome.</title>
        <authorList>
            <person name="Kono N."/>
            <person name="Arakawa K."/>
        </authorList>
    </citation>
    <scope>NUCLEOTIDE SEQUENCE [LARGE SCALE GENOMIC DNA]</scope>
</reference>
<evidence type="ECO:0000313" key="4">
    <source>
        <dbReference type="Proteomes" id="UP001054945"/>
    </source>
</evidence>
<keyword evidence="4" id="KW-1185">Reference proteome</keyword>
<keyword evidence="2" id="KW-1133">Transmembrane helix</keyword>
<keyword evidence="2" id="KW-0472">Membrane</keyword>
<evidence type="ECO:0000256" key="1">
    <source>
        <dbReference type="SAM" id="MobiDB-lite"/>
    </source>
</evidence>
<dbReference type="EMBL" id="BPLR01012388">
    <property type="protein sequence ID" value="GIY53647.1"/>
    <property type="molecule type" value="Genomic_DNA"/>
</dbReference>
<feature type="transmembrane region" description="Helical" evidence="2">
    <location>
        <begin position="20"/>
        <end position="41"/>
    </location>
</feature>